<dbReference type="EMBL" id="JAVRAA010000031">
    <property type="protein sequence ID" value="MDT0340907.1"/>
    <property type="molecule type" value="Genomic_DNA"/>
</dbReference>
<dbReference type="EC" id="4.2.1.-" evidence="3"/>
<dbReference type="PANTHER" id="PTHR32022">
    <property type="entry name" value="D-GLUTAMATE CYCLASE, MITOCHONDRIAL"/>
    <property type="match status" value="1"/>
</dbReference>
<dbReference type="PANTHER" id="PTHR32022:SF10">
    <property type="entry name" value="D-GLUTAMATE CYCLASE, MITOCHONDRIAL"/>
    <property type="match status" value="1"/>
</dbReference>
<keyword evidence="2 3" id="KW-0456">Lyase</keyword>
<accession>A0AAE4GFG2</accession>
<sequence length="284" mass="30010">MPETATALPAVPIHHAAAPALSAASSALDVRLAARSGAFTGHTSGVASAHVQVNLAILPAALADDFLAFCERNPIPCPLLAVSKPGSPALPALGLDLDVRSDVPRYHLWRDGERVAEVNDLRAVWRDDLVTFALGCSFSFEHALLAAGIPLRHVSEGRNVAMYRTNIPTQPVGVFQGPTVVSMRPLKAADAIRAIQITARTPQVHGAPIHIGDPALIGIADLHQPDYGEAVDIHADELPVFWACGVTPQAAIVAARPEFCITHAPGYMLVTDKLNSELLLDAQA</sequence>
<dbReference type="Gene3D" id="3.30.2040.10">
    <property type="entry name" value="PSTPO5379-like domain"/>
    <property type="match status" value="1"/>
</dbReference>
<dbReference type="SUPFAM" id="SSF160920">
    <property type="entry name" value="PSTPO5379-like"/>
    <property type="match status" value="1"/>
</dbReference>
<dbReference type="Gene3D" id="3.40.1640.10">
    <property type="entry name" value="PSTPO5379-like"/>
    <property type="match status" value="1"/>
</dbReference>
<dbReference type="HAMAP" id="MF_01830">
    <property type="entry name" value="Hydro_lyase"/>
    <property type="match status" value="1"/>
</dbReference>
<dbReference type="Pfam" id="PF07286">
    <property type="entry name" value="D-Glu_cyclase"/>
    <property type="match status" value="1"/>
</dbReference>
<dbReference type="FunFam" id="3.30.2040.10:FF:000001">
    <property type="entry name" value="D-glutamate cyclase, mitochondrial"/>
    <property type="match status" value="1"/>
</dbReference>
<name>A0AAE4GFG2_9BURK</name>
<protein>
    <recommendedName>
        <fullName evidence="3">Putative hydro-lyase RJN63_29050</fullName>
        <ecNumber evidence="3">4.2.1.-</ecNumber>
    </recommendedName>
</protein>
<comment type="caution">
    <text evidence="4">The sequence shown here is derived from an EMBL/GenBank/DDBJ whole genome shotgun (WGS) entry which is preliminary data.</text>
</comment>
<gene>
    <name evidence="4" type="ORF">RJN63_29050</name>
</gene>
<comment type="similarity">
    <text evidence="1 3">Belongs to the D-glutamate cyclase family.</text>
</comment>
<dbReference type="NCBIfam" id="NF003969">
    <property type="entry name" value="PRK05463.1"/>
    <property type="match status" value="1"/>
</dbReference>
<dbReference type="AlphaFoldDB" id="A0AAE4GFG2"/>
<evidence type="ECO:0000256" key="2">
    <source>
        <dbReference type="ARBA" id="ARBA00023239"/>
    </source>
</evidence>
<dbReference type="InterPro" id="IPR016938">
    <property type="entry name" value="UPF0317"/>
</dbReference>
<evidence type="ECO:0000256" key="3">
    <source>
        <dbReference type="HAMAP-Rule" id="MF_01830"/>
    </source>
</evidence>
<dbReference type="InterPro" id="IPR038021">
    <property type="entry name" value="Putative_hydro-lyase"/>
</dbReference>
<dbReference type="PIRSF" id="PIRSF029755">
    <property type="entry name" value="UCP029755"/>
    <property type="match status" value="1"/>
</dbReference>
<reference evidence="4" key="1">
    <citation type="submission" date="2023-02" db="EMBL/GenBank/DDBJ databases">
        <title>Description of Herbaspirillum huttiense subsp. nephrolepsisexaltata and Herbaspirillum huttiense subsp. lycopersicon.</title>
        <authorList>
            <person name="Poudel M."/>
            <person name="Sharma A."/>
            <person name="Goss E."/>
            <person name="Tapia J.H."/>
            <person name="Harmon C.M."/>
            <person name="Jones J.B."/>
        </authorList>
    </citation>
    <scope>NUCLEOTIDE SEQUENCE</scope>
    <source>
        <strain evidence="4">NC40101</strain>
    </source>
</reference>
<evidence type="ECO:0000313" key="4">
    <source>
        <dbReference type="EMBL" id="MDT0340907.1"/>
    </source>
</evidence>
<organism evidence="4">
    <name type="scientific">Herbaspirillum huttiense subsp. nephrolepidis</name>
    <dbReference type="NCBI Taxonomy" id="3075126"/>
    <lineage>
        <taxon>Bacteria</taxon>
        <taxon>Pseudomonadati</taxon>
        <taxon>Pseudomonadota</taxon>
        <taxon>Betaproteobacteria</taxon>
        <taxon>Burkholderiales</taxon>
        <taxon>Oxalobacteraceae</taxon>
        <taxon>Herbaspirillum</taxon>
    </lineage>
</organism>
<dbReference type="RefSeq" id="WP_310838172.1">
    <property type="nucleotide sequence ID" value="NZ_JAVLSM010000012.1"/>
</dbReference>
<dbReference type="InterPro" id="IPR009906">
    <property type="entry name" value="D-Glu_cyclase"/>
</dbReference>
<proteinExistence type="inferred from homology"/>
<evidence type="ECO:0000256" key="1">
    <source>
        <dbReference type="ARBA" id="ARBA00007896"/>
    </source>
</evidence>
<dbReference type="GO" id="GO:0016829">
    <property type="term" value="F:lyase activity"/>
    <property type="evidence" value="ECO:0007669"/>
    <property type="project" value="UniProtKB-KW"/>
</dbReference>